<keyword evidence="3" id="KW-0812">Transmembrane</keyword>
<sequence length="322" mass="33405">MMRRRALLAASAALTVLLLGGCGIGTSGSDAGDDSGGVSQPDVGVEAPTEGGEGVAPRDEEQFGEDRQVDQDDDRSVITTGWLALTVDDPVESAAEVADLADRAGGRVESRSESPGTDTQRARATLVLRIPSDDLDAVLADLRELGDVSSVQLDATDVTQERQDLDARIEALQASVDRLLALLAEADDTADLIAIESELTTRQAELDSLTTRRDRLADQVDYSTLTVELLSEGVAPEAGPDDFWSGVAAGWEALVRFASGLLVVAGVLLPWLGAALVVAAVMTGIVLLAIRARRRSHPQAPPAAPTAPGDPGDAGPGGGDRA</sequence>
<dbReference type="InterPro" id="IPR025645">
    <property type="entry name" value="DUF4349"/>
</dbReference>
<dbReference type="Proteomes" id="UP001260072">
    <property type="component" value="Unassembled WGS sequence"/>
</dbReference>
<feature type="compositionally biased region" description="Gly residues" evidence="2">
    <location>
        <begin position="312"/>
        <end position="322"/>
    </location>
</feature>
<name>A0ABU1FLY1_9MICO</name>
<feature type="region of interest" description="Disordered" evidence="2">
    <location>
        <begin position="297"/>
        <end position="322"/>
    </location>
</feature>
<dbReference type="EMBL" id="JAVKGS010000003">
    <property type="protein sequence ID" value="MDR5692347.1"/>
    <property type="molecule type" value="Genomic_DNA"/>
</dbReference>
<keyword evidence="3" id="KW-1133">Transmembrane helix</keyword>
<feature type="region of interest" description="Disordered" evidence="2">
    <location>
        <begin position="29"/>
        <end position="74"/>
    </location>
</feature>
<evidence type="ECO:0000313" key="6">
    <source>
        <dbReference type="Proteomes" id="UP001260072"/>
    </source>
</evidence>
<feature type="transmembrane region" description="Helical" evidence="3">
    <location>
        <begin position="268"/>
        <end position="290"/>
    </location>
</feature>
<feature type="compositionally biased region" description="Basic and acidic residues" evidence="2">
    <location>
        <begin position="56"/>
        <end position="74"/>
    </location>
</feature>
<organism evidence="5 6">
    <name type="scientific">Agromyces indicus</name>
    <dbReference type="NCBI Taxonomy" id="758919"/>
    <lineage>
        <taxon>Bacteria</taxon>
        <taxon>Bacillati</taxon>
        <taxon>Actinomycetota</taxon>
        <taxon>Actinomycetes</taxon>
        <taxon>Micrococcales</taxon>
        <taxon>Microbacteriaceae</taxon>
        <taxon>Agromyces</taxon>
    </lineage>
</organism>
<comment type="caution">
    <text evidence="5">The sequence shown here is derived from an EMBL/GenBank/DDBJ whole genome shotgun (WGS) entry which is preliminary data.</text>
</comment>
<proteinExistence type="predicted"/>
<reference evidence="6" key="1">
    <citation type="submission" date="2023-07" db="EMBL/GenBank/DDBJ databases">
        <title>Description of three actinobacteria isolated from air of manufacturing shop in a pharmaceutical factory.</title>
        <authorList>
            <person name="Zhang D.-F."/>
        </authorList>
    </citation>
    <scope>NUCLEOTIDE SEQUENCE [LARGE SCALE GENOMIC DNA]</scope>
    <source>
        <strain evidence="6">CCTCC AB 2011122</strain>
    </source>
</reference>
<dbReference type="Pfam" id="PF14257">
    <property type="entry name" value="DUF4349"/>
    <property type="match status" value="1"/>
</dbReference>
<dbReference type="InterPro" id="IPR006311">
    <property type="entry name" value="TAT_signal"/>
</dbReference>
<evidence type="ECO:0000256" key="1">
    <source>
        <dbReference type="SAM" id="Coils"/>
    </source>
</evidence>
<evidence type="ECO:0000313" key="5">
    <source>
        <dbReference type="EMBL" id="MDR5692347.1"/>
    </source>
</evidence>
<dbReference type="PROSITE" id="PS51257">
    <property type="entry name" value="PROKAR_LIPOPROTEIN"/>
    <property type="match status" value="1"/>
</dbReference>
<evidence type="ECO:0000259" key="4">
    <source>
        <dbReference type="Pfam" id="PF14257"/>
    </source>
</evidence>
<feature type="coiled-coil region" evidence="1">
    <location>
        <begin position="155"/>
        <end position="189"/>
    </location>
</feature>
<dbReference type="PROSITE" id="PS51318">
    <property type="entry name" value="TAT"/>
    <property type="match status" value="1"/>
</dbReference>
<gene>
    <name evidence="5" type="ORF">RH861_09775</name>
</gene>
<feature type="domain" description="DUF4349" evidence="4">
    <location>
        <begin position="75"/>
        <end position="281"/>
    </location>
</feature>
<protein>
    <submittedName>
        <fullName evidence="5">DUF4349 domain-containing protein</fullName>
    </submittedName>
</protein>
<evidence type="ECO:0000256" key="2">
    <source>
        <dbReference type="SAM" id="MobiDB-lite"/>
    </source>
</evidence>
<keyword evidence="1" id="KW-0175">Coiled coil</keyword>
<dbReference type="RefSeq" id="WP_310520836.1">
    <property type="nucleotide sequence ID" value="NZ_BAABBS010000001.1"/>
</dbReference>
<evidence type="ECO:0000256" key="3">
    <source>
        <dbReference type="SAM" id="Phobius"/>
    </source>
</evidence>
<keyword evidence="6" id="KW-1185">Reference proteome</keyword>
<keyword evidence="3" id="KW-0472">Membrane</keyword>
<accession>A0ABU1FLY1</accession>